<dbReference type="SUPFAM" id="SSF75005">
    <property type="entry name" value="Arabinanase/levansucrase/invertase"/>
    <property type="match status" value="1"/>
</dbReference>
<proteinExistence type="predicted"/>
<name>A0A382UZ50_9ZZZZ</name>
<gene>
    <name evidence="1" type="ORF">METZ01_LOCUS391822</name>
</gene>
<reference evidence="1" key="1">
    <citation type="submission" date="2018-05" db="EMBL/GenBank/DDBJ databases">
        <authorList>
            <person name="Lanie J.A."/>
            <person name="Ng W.-L."/>
            <person name="Kazmierczak K.M."/>
            <person name="Andrzejewski T.M."/>
            <person name="Davidsen T.M."/>
            <person name="Wayne K.J."/>
            <person name="Tettelin H."/>
            <person name="Glass J.I."/>
            <person name="Rusch D."/>
            <person name="Podicherti R."/>
            <person name="Tsui H.-C.T."/>
            <person name="Winkler M.E."/>
        </authorList>
    </citation>
    <scope>NUCLEOTIDE SEQUENCE</scope>
</reference>
<evidence type="ECO:0008006" key="2">
    <source>
        <dbReference type="Google" id="ProtNLM"/>
    </source>
</evidence>
<dbReference type="InterPro" id="IPR023296">
    <property type="entry name" value="Glyco_hydro_beta-prop_sf"/>
</dbReference>
<organism evidence="1">
    <name type="scientific">marine metagenome</name>
    <dbReference type="NCBI Taxonomy" id="408172"/>
    <lineage>
        <taxon>unclassified sequences</taxon>
        <taxon>metagenomes</taxon>
        <taxon>ecological metagenomes</taxon>
    </lineage>
</organism>
<dbReference type="Gene3D" id="2.115.10.20">
    <property type="entry name" value="Glycosyl hydrolase domain, family 43"/>
    <property type="match status" value="1"/>
</dbReference>
<accession>A0A382UZ50</accession>
<feature type="non-terminal residue" evidence="1">
    <location>
        <position position="224"/>
    </location>
</feature>
<dbReference type="AlphaFoldDB" id="A0A382UZ50"/>
<evidence type="ECO:0000313" key="1">
    <source>
        <dbReference type="EMBL" id="SVD38968.1"/>
    </source>
</evidence>
<dbReference type="EMBL" id="UINC01147573">
    <property type="protein sequence ID" value="SVD38968.1"/>
    <property type="molecule type" value="Genomic_DNA"/>
</dbReference>
<sequence length="224" mass="24938">MISLYGRIVAALVSLTSVIPAAEPVLLKQGQAQLFLDDFIVAKMAGVTRTMHQPRKLGAVIRSPHPGQTIQTRAAPQWDPVAKVYKLWVLGIDQRLWESRDGLHWVPGTKTNMRTDLVVVDPLENDPGRRFKAALPNSGFAISQDGANWIKLDVPRIPSSDESNFSFNSADGLFIHTVKRGGKYGRSVALATSRDFKNWDDYGLIFQSDDLDQKLSVENIRARL</sequence>
<protein>
    <recommendedName>
        <fullName evidence="2">Glycosyl hydrolase family 32 N-terminal domain-containing protein</fullName>
    </recommendedName>
</protein>